<evidence type="ECO:0000313" key="1">
    <source>
        <dbReference type="EMBL" id="MBD7962533.1"/>
    </source>
</evidence>
<organism evidence="1 2">
    <name type="scientific">Fictibacillus norfolkensis</name>
    <dbReference type="NCBI Taxonomy" id="2762233"/>
    <lineage>
        <taxon>Bacteria</taxon>
        <taxon>Bacillati</taxon>
        <taxon>Bacillota</taxon>
        <taxon>Bacilli</taxon>
        <taxon>Bacillales</taxon>
        <taxon>Fictibacillaceae</taxon>
        <taxon>Fictibacillus</taxon>
    </lineage>
</organism>
<evidence type="ECO:0000313" key="2">
    <source>
        <dbReference type="Proteomes" id="UP000603641"/>
    </source>
</evidence>
<name>A0ABR8SGK5_9BACL</name>
<sequence length="84" mass="9973">MKNAEMDTWLDEMLKLGESFTFENGKAKHELYELWISKAREFLLVNEYLTEDKVAKQPFHNDEGYYNLLSGYLTKIYLSNNGVW</sequence>
<protein>
    <submittedName>
        <fullName evidence="1">Uncharacterized protein</fullName>
    </submittedName>
</protein>
<dbReference type="RefSeq" id="WP_191751882.1">
    <property type="nucleotide sequence ID" value="NZ_JACSQM010000001.1"/>
</dbReference>
<reference evidence="1 2" key="1">
    <citation type="submission" date="2020-08" db="EMBL/GenBank/DDBJ databases">
        <title>A Genomic Blueprint of the Chicken Gut Microbiome.</title>
        <authorList>
            <person name="Gilroy R."/>
            <person name="Ravi A."/>
            <person name="Getino M."/>
            <person name="Pursley I."/>
            <person name="Horton D.L."/>
            <person name="Alikhan N.-F."/>
            <person name="Baker D."/>
            <person name="Gharbi K."/>
            <person name="Hall N."/>
            <person name="Watson M."/>
            <person name="Adriaenssens E.M."/>
            <person name="Foster-Nyarko E."/>
            <person name="Jarju S."/>
            <person name="Secka A."/>
            <person name="Antonio M."/>
            <person name="Oren A."/>
            <person name="Chaudhuri R."/>
            <person name="La Ragione R.M."/>
            <person name="Hildebrand F."/>
            <person name="Pallen M.J."/>
        </authorList>
    </citation>
    <scope>NUCLEOTIDE SEQUENCE [LARGE SCALE GENOMIC DNA]</scope>
    <source>
        <strain evidence="1 2">Sa2CUA10</strain>
    </source>
</reference>
<comment type="caution">
    <text evidence="1">The sequence shown here is derived from an EMBL/GenBank/DDBJ whole genome shotgun (WGS) entry which is preliminary data.</text>
</comment>
<dbReference type="Proteomes" id="UP000603641">
    <property type="component" value="Unassembled WGS sequence"/>
</dbReference>
<accession>A0ABR8SGK5</accession>
<dbReference type="EMBL" id="JACSQM010000001">
    <property type="protein sequence ID" value="MBD7962533.1"/>
    <property type="molecule type" value="Genomic_DNA"/>
</dbReference>
<gene>
    <name evidence="1" type="ORF">H9648_00600</name>
</gene>
<keyword evidence="2" id="KW-1185">Reference proteome</keyword>
<proteinExistence type="predicted"/>